<dbReference type="Proteomes" id="UP001159428">
    <property type="component" value="Unassembled WGS sequence"/>
</dbReference>
<evidence type="ECO:0000313" key="2">
    <source>
        <dbReference type="Proteomes" id="UP001159428"/>
    </source>
</evidence>
<dbReference type="EMBL" id="CALNXJ010000075">
    <property type="protein sequence ID" value="CAH3160415.1"/>
    <property type="molecule type" value="Genomic_DNA"/>
</dbReference>
<protein>
    <submittedName>
        <fullName evidence="1">Uncharacterized protein</fullName>
    </submittedName>
</protein>
<accession>A0AAU9XVQ3</accession>
<sequence>MMKLDGRPFWGRAQVLFGIVLRDGAVYSQQSAKSVYPLTIANCKEDRDNLKILFEDINHQKKILKEERMTVDGRHYTVEFLVVLDYKTLVLLLVKRTNASFMLGGRGVSVEFCFICNAIRGCKCHDVAPDETCLDCLRSKCNIGRSTGIRDDLVFLLDEELCNIQLCALHMEMRNTEQLLASIGLLAYRVDSLAEANAALKNYGPESFHGDRISVKKKSDQQSAITKQNIHVSSMSGLTEWEILQHLEEIVELALPLDKFKKLYEDVNTAKNLILNRVTFYQARVDVNIKADMESRLVQWQGKLDGLHVFFKKLCKSRKKSLFTIHYCFSCVRSAFFDSIAP</sequence>
<comment type="caution">
    <text evidence="1">The sequence shown here is derived from an EMBL/GenBank/DDBJ whole genome shotgun (WGS) entry which is preliminary data.</text>
</comment>
<dbReference type="AlphaFoldDB" id="A0AAU9XVQ3"/>
<evidence type="ECO:0000313" key="1">
    <source>
        <dbReference type="EMBL" id="CAH3160415.1"/>
    </source>
</evidence>
<name>A0AAU9XVQ3_9CNID</name>
<organism evidence="1 2">
    <name type="scientific">Pocillopora meandrina</name>
    <dbReference type="NCBI Taxonomy" id="46732"/>
    <lineage>
        <taxon>Eukaryota</taxon>
        <taxon>Metazoa</taxon>
        <taxon>Cnidaria</taxon>
        <taxon>Anthozoa</taxon>
        <taxon>Hexacorallia</taxon>
        <taxon>Scleractinia</taxon>
        <taxon>Astrocoeniina</taxon>
        <taxon>Pocilloporidae</taxon>
        <taxon>Pocillopora</taxon>
    </lineage>
</organism>
<keyword evidence="2" id="KW-1185">Reference proteome</keyword>
<proteinExistence type="predicted"/>
<reference evidence="1 2" key="1">
    <citation type="submission" date="2022-05" db="EMBL/GenBank/DDBJ databases">
        <authorList>
            <consortium name="Genoscope - CEA"/>
            <person name="William W."/>
        </authorList>
    </citation>
    <scope>NUCLEOTIDE SEQUENCE [LARGE SCALE GENOMIC DNA]</scope>
</reference>
<gene>
    <name evidence="1" type="ORF">PMEA_00032388</name>
</gene>